<sequence>MTTQTFYRLHSSTRPFSADSAWSAPWGSEFTEDGSAYTCTACDGVGDQAPEVHESCDGAGCYHCEDGYITECSDCDGTGFIDCDRGYSCTWSAADLVGYFEQQHVTLTPDMGNVLVFEGEYSGEGCDGEPLAVPVRVIETITIPELIERAANEETE</sequence>
<evidence type="ECO:0000313" key="2">
    <source>
        <dbReference type="Proteomes" id="UP000682416"/>
    </source>
</evidence>
<dbReference type="EMBL" id="CP074402">
    <property type="protein sequence ID" value="QVJ03095.1"/>
    <property type="molecule type" value="Genomic_DNA"/>
</dbReference>
<accession>A0A975QM91</accession>
<protein>
    <submittedName>
        <fullName evidence="1">Uncharacterized protein</fullName>
    </submittedName>
</protein>
<reference evidence="1" key="1">
    <citation type="submission" date="2021-05" db="EMBL/GenBank/DDBJ databases">
        <authorList>
            <person name="Kaiqin L."/>
            <person name="Jian G."/>
        </authorList>
    </citation>
    <scope>NUCLEOTIDE SEQUENCE</scope>
    <source>
        <strain evidence="1">HDS5</strain>
    </source>
</reference>
<evidence type="ECO:0000313" key="1">
    <source>
        <dbReference type="EMBL" id="QVJ03095.1"/>
    </source>
</evidence>
<proteinExistence type="predicted"/>
<dbReference type="AlphaFoldDB" id="A0A975QM91"/>
<gene>
    <name evidence="1" type="ORF">KGD82_13755</name>
</gene>
<organism evidence="1 2">
    <name type="scientific">Nocardiopsis eucommiae</name>
    <dbReference type="NCBI Taxonomy" id="2831970"/>
    <lineage>
        <taxon>Bacteria</taxon>
        <taxon>Bacillati</taxon>
        <taxon>Actinomycetota</taxon>
        <taxon>Actinomycetes</taxon>
        <taxon>Streptosporangiales</taxon>
        <taxon>Nocardiopsidaceae</taxon>
        <taxon>Nocardiopsis</taxon>
    </lineage>
</organism>
<dbReference type="Proteomes" id="UP000682416">
    <property type="component" value="Chromosome"/>
</dbReference>
<dbReference type="KEGG" id="nec:KGD82_13755"/>
<keyword evidence="2" id="KW-1185">Reference proteome</keyword>
<name>A0A975QM91_9ACTN</name>